<dbReference type="PANTHER" id="PTHR30616:SF2">
    <property type="entry name" value="PURINE NUCLEOSIDE PHOSPHORYLASE LACC1"/>
    <property type="match status" value="1"/>
</dbReference>
<comment type="similarity">
    <text evidence="2 10">Belongs to the purine nucleoside phosphorylase YfiH/LACC1 family.</text>
</comment>
<comment type="catalytic activity">
    <reaction evidence="7">
        <text>adenosine + H2O + H(+) = inosine + NH4(+)</text>
        <dbReference type="Rhea" id="RHEA:24408"/>
        <dbReference type="ChEBI" id="CHEBI:15377"/>
        <dbReference type="ChEBI" id="CHEBI:15378"/>
        <dbReference type="ChEBI" id="CHEBI:16335"/>
        <dbReference type="ChEBI" id="CHEBI:17596"/>
        <dbReference type="ChEBI" id="CHEBI:28938"/>
        <dbReference type="EC" id="3.5.4.4"/>
    </reaction>
    <physiologicalReaction direction="left-to-right" evidence="7">
        <dbReference type="Rhea" id="RHEA:24409"/>
    </physiologicalReaction>
</comment>
<dbReference type="Pfam" id="PF02578">
    <property type="entry name" value="Cu-oxidase_4"/>
    <property type="match status" value="1"/>
</dbReference>
<evidence type="ECO:0000256" key="6">
    <source>
        <dbReference type="ARBA" id="ARBA00022833"/>
    </source>
</evidence>
<evidence type="ECO:0000256" key="8">
    <source>
        <dbReference type="ARBA" id="ARBA00048968"/>
    </source>
</evidence>
<dbReference type="EMBL" id="VHSG01000022">
    <property type="protein sequence ID" value="TQV71206.1"/>
    <property type="molecule type" value="Genomic_DNA"/>
</dbReference>
<evidence type="ECO:0000313" key="12">
    <source>
        <dbReference type="Proteomes" id="UP000319732"/>
    </source>
</evidence>
<dbReference type="InterPro" id="IPR038371">
    <property type="entry name" value="Cu_polyphenol_OxRdtase_sf"/>
</dbReference>
<organism evidence="11 12">
    <name type="scientific">Exilibacterium tricleocarpae</name>
    <dbReference type="NCBI Taxonomy" id="2591008"/>
    <lineage>
        <taxon>Bacteria</taxon>
        <taxon>Pseudomonadati</taxon>
        <taxon>Pseudomonadota</taxon>
        <taxon>Gammaproteobacteria</taxon>
        <taxon>Cellvibrionales</taxon>
        <taxon>Cellvibrionaceae</taxon>
        <taxon>Exilibacterium</taxon>
    </lineage>
</organism>
<keyword evidence="6" id="KW-0862">Zinc</keyword>
<protein>
    <recommendedName>
        <fullName evidence="10">Purine nucleoside phosphorylase</fullName>
    </recommendedName>
</protein>
<evidence type="ECO:0000256" key="7">
    <source>
        <dbReference type="ARBA" id="ARBA00047989"/>
    </source>
</evidence>
<comment type="catalytic activity">
    <reaction evidence="8">
        <text>adenosine + phosphate = alpha-D-ribose 1-phosphate + adenine</text>
        <dbReference type="Rhea" id="RHEA:27642"/>
        <dbReference type="ChEBI" id="CHEBI:16335"/>
        <dbReference type="ChEBI" id="CHEBI:16708"/>
        <dbReference type="ChEBI" id="CHEBI:43474"/>
        <dbReference type="ChEBI" id="CHEBI:57720"/>
        <dbReference type="EC" id="2.4.2.1"/>
    </reaction>
    <physiologicalReaction direction="left-to-right" evidence="8">
        <dbReference type="Rhea" id="RHEA:27643"/>
    </physiologicalReaction>
</comment>
<dbReference type="InterPro" id="IPR011324">
    <property type="entry name" value="Cytotoxic_necrot_fac-like_cat"/>
</dbReference>
<evidence type="ECO:0000256" key="5">
    <source>
        <dbReference type="ARBA" id="ARBA00022801"/>
    </source>
</evidence>
<dbReference type="NCBIfam" id="TIGR00726">
    <property type="entry name" value="peptidoglycan editing factor PgeF"/>
    <property type="match status" value="1"/>
</dbReference>
<name>A0A545T1X6_9GAMM</name>
<keyword evidence="3" id="KW-0808">Transferase</keyword>
<dbReference type="InterPro" id="IPR003730">
    <property type="entry name" value="Cu_polyphenol_OxRdtase"/>
</dbReference>
<dbReference type="Proteomes" id="UP000319732">
    <property type="component" value="Unassembled WGS sequence"/>
</dbReference>
<comment type="caution">
    <text evidence="11">The sequence shown here is derived from an EMBL/GenBank/DDBJ whole genome shotgun (WGS) entry which is preliminary data.</text>
</comment>
<evidence type="ECO:0000256" key="3">
    <source>
        <dbReference type="ARBA" id="ARBA00022679"/>
    </source>
</evidence>
<dbReference type="SUPFAM" id="SSF64438">
    <property type="entry name" value="CNF1/YfiH-like putative cysteine hydrolases"/>
    <property type="match status" value="1"/>
</dbReference>
<evidence type="ECO:0000256" key="4">
    <source>
        <dbReference type="ARBA" id="ARBA00022723"/>
    </source>
</evidence>
<evidence type="ECO:0000256" key="9">
    <source>
        <dbReference type="ARBA" id="ARBA00049893"/>
    </source>
</evidence>
<dbReference type="PANTHER" id="PTHR30616">
    <property type="entry name" value="UNCHARACTERIZED PROTEIN YFIH"/>
    <property type="match status" value="1"/>
</dbReference>
<comment type="catalytic activity">
    <reaction evidence="9">
        <text>S-methyl-5'-thioadenosine + phosphate = 5-(methylsulfanyl)-alpha-D-ribose 1-phosphate + adenine</text>
        <dbReference type="Rhea" id="RHEA:11852"/>
        <dbReference type="ChEBI" id="CHEBI:16708"/>
        <dbReference type="ChEBI" id="CHEBI:17509"/>
        <dbReference type="ChEBI" id="CHEBI:43474"/>
        <dbReference type="ChEBI" id="CHEBI:58533"/>
        <dbReference type="EC" id="2.4.2.28"/>
    </reaction>
    <physiologicalReaction direction="left-to-right" evidence="9">
        <dbReference type="Rhea" id="RHEA:11853"/>
    </physiologicalReaction>
</comment>
<dbReference type="CDD" id="cd16833">
    <property type="entry name" value="YfiH"/>
    <property type="match status" value="1"/>
</dbReference>
<evidence type="ECO:0000256" key="2">
    <source>
        <dbReference type="ARBA" id="ARBA00007353"/>
    </source>
</evidence>
<keyword evidence="4" id="KW-0479">Metal-binding</keyword>
<proteinExistence type="inferred from homology"/>
<keyword evidence="5" id="KW-0378">Hydrolase</keyword>
<reference evidence="11 12" key="1">
    <citation type="submission" date="2019-06" db="EMBL/GenBank/DDBJ databases">
        <title>Whole genome sequence for Cellvibrionaceae sp. R142.</title>
        <authorList>
            <person name="Wang G."/>
        </authorList>
    </citation>
    <scope>NUCLEOTIDE SEQUENCE [LARGE SCALE GENOMIC DNA]</scope>
    <source>
        <strain evidence="11 12">R142</strain>
    </source>
</reference>
<dbReference type="AlphaFoldDB" id="A0A545T1X6"/>
<dbReference type="RefSeq" id="WP_142928748.1">
    <property type="nucleotide sequence ID" value="NZ_ML660100.1"/>
</dbReference>
<dbReference type="OrthoDB" id="4279at2"/>
<evidence type="ECO:0000256" key="10">
    <source>
        <dbReference type="RuleBase" id="RU361274"/>
    </source>
</evidence>
<sequence>MTDADLLPLVPDWPAPASVQARITTRAGGYSRVPYDSNNLGLHVGDDPVPVGKNRAALTLDCDLEAIQWLRQVHGTDVCEARPGEGEQTADGCFTRATGLACSVLTADCLPVLVCDRRGTQVAALHAGWRGLAGGIIASGLATFDTAPAGLMAYLGPAIGPAHFEVGGEVREAFMAAARNPAQRRAAAAAFTPARARRGHYFADLYALARAELTALGVGEVYGGGDCTFAQSQRFYSYRRDGITGRMASLVWLSADCS</sequence>
<dbReference type="GO" id="GO:0017061">
    <property type="term" value="F:S-methyl-5-thioadenosine phosphorylase activity"/>
    <property type="evidence" value="ECO:0007669"/>
    <property type="project" value="UniProtKB-EC"/>
</dbReference>
<accession>A0A545T1X6</accession>
<gene>
    <name evidence="11" type="primary">pgeF</name>
    <name evidence="11" type="ORF">FKG94_20190</name>
</gene>
<dbReference type="GO" id="GO:0016787">
    <property type="term" value="F:hydrolase activity"/>
    <property type="evidence" value="ECO:0007669"/>
    <property type="project" value="UniProtKB-KW"/>
</dbReference>
<dbReference type="Gene3D" id="3.60.140.10">
    <property type="entry name" value="CNF1/YfiH-like putative cysteine hydrolases"/>
    <property type="match status" value="1"/>
</dbReference>
<keyword evidence="12" id="KW-1185">Reference proteome</keyword>
<dbReference type="GO" id="GO:0005507">
    <property type="term" value="F:copper ion binding"/>
    <property type="evidence" value="ECO:0007669"/>
    <property type="project" value="TreeGrafter"/>
</dbReference>
<evidence type="ECO:0000313" key="11">
    <source>
        <dbReference type="EMBL" id="TQV71206.1"/>
    </source>
</evidence>
<comment type="catalytic activity">
    <reaction evidence="1">
        <text>inosine + phosphate = alpha-D-ribose 1-phosphate + hypoxanthine</text>
        <dbReference type="Rhea" id="RHEA:27646"/>
        <dbReference type="ChEBI" id="CHEBI:17368"/>
        <dbReference type="ChEBI" id="CHEBI:17596"/>
        <dbReference type="ChEBI" id="CHEBI:43474"/>
        <dbReference type="ChEBI" id="CHEBI:57720"/>
        <dbReference type="EC" id="2.4.2.1"/>
    </reaction>
    <physiologicalReaction direction="left-to-right" evidence="1">
        <dbReference type="Rhea" id="RHEA:27647"/>
    </physiologicalReaction>
</comment>
<evidence type="ECO:0000256" key="1">
    <source>
        <dbReference type="ARBA" id="ARBA00000553"/>
    </source>
</evidence>